<sequence>MQQAVPSALDKVARRSARVGFIYNVVISVMVFMFAVASVEFWLYQQAHDQEVKDVRNALLAYRSRIELKVTQNVDLSHGLTTYISLNPDLTQDQFSRFASQLKAKSPHILNFGAARNWVISHVYPENLKSSLVGTRYHDVPEQLASVRAAYASSEPVISGPVDLLQGGTALIARQSIINQNTGLPWGVLSTVLDIDSLFSASFAEGEAYPVRVVLQEKSTAEGRFTPIFGDPSILTQSPESVAVSLPSGHWRLLGIPQDGWKSLHPHPTVWGVGLIILGFWLGGLYARLNAGRSFAQSIGRMVDDSYRFRSIFKRHDAVMMLLDAKSGEILDANDSAQRFYGYDHATLTAMSISEINTQVDSTLKQSLSQARQREKNCFIFEHRLKNGESRQVEVHSSPITVGNARLLFSVIHDVSERLEVERKLMLNAKIFEQSSEGVLITDAQGAIVAVNGGFSAITGYQEQDVVGAMPSILNSGRHDAHFFAEMWQQIHQEGHWKGEIWNRRKDGIVYPQLLSISVVKDDAGDVVNYIGVFSDITQLKDSEKKLIDLAHNDSLTGLPNRLLLTSRIRQAMNRQTVQRNQLALMFLDLDQFKFVNDSHGHTVGDELLKLVSQRLEGLLEEGDTLARLGGDEFVILRVIHADDNACIRLSEDVIHAMNRLFMLKGGIDAQIGVSIGIAQYPENTASTDDLLTFADSAMYHAKKSGRNTYAFYNDALTVEANHKLRLAVELRQCVQNEELELYYQPQVDLVTGDIIGVEALLRWHHPERGLLSPFHFIDVAEERSIIHDITQWVVETGCQQLKVWQDTGLNVSMAVNISPRNLADVAFTQVVFEALDRTGADPRFLELEITENTLIENQANALKVLEQLRDKGVGIAIDDFGTGYSSMAYLKRYPISKLKIDRHFIKDIQSQSPDEQEVAIVSAMIAMADSLGMGVVAEGIETLHQQAILHELGCTFGQGFLYRRPIPAVEMSELLGLDPEGECGA</sequence>
<evidence type="ECO:0000313" key="7">
    <source>
        <dbReference type="EMBL" id="OOF34459.1"/>
    </source>
</evidence>
<dbReference type="InterPro" id="IPR035919">
    <property type="entry name" value="EAL_sf"/>
</dbReference>
<evidence type="ECO:0000256" key="1">
    <source>
        <dbReference type="SAM" id="Phobius"/>
    </source>
</evidence>
<dbReference type="Pfam" id="PF00990">
    <property type="entry name" value="GGDEF"/>
    <property type="match status" value="1"/>
</dbReference>
<dbReference type="Pfam" id="PF03924">
    <property type="entry name" value="CHASE"/>
    <property type="match status" value="1"/>
</dbReference>
<dbReference type="Pfam" id="PF00563">
    <property type="entry name" value="EAL"/>
    <property type="match status" value="1"/>
</dbReference>
<dbReference type="Gene3D" id="3.30.70.270">
    <property type="match status" value="1"/>
</dbReference>
<evidence type="ECO:0000259" key="2">
    <source>
        <dbReference type="PROSITE" id="PS50112"/>
    </source>
</evidence>
<dbReference type="NCBIfam" id="TIGR00254">
    <property type="entry name" value="GGDEF"/>
    <property type="match status" value="1"/>
</dbReference>
<dbReference type="PROSITE" id="PS50112">
    <property type="entry name" value="PAS"/>
    <property type="match status" value="1"/>
</dbReference>
<dbReference type="SUPFAM" id="SSF141868">
    <property type="entry name" value="EAL domain-like"/>
    <property type="match status" value="1"/>
</dbReference>
<dbReference type="PANTHER" id="PTHR44757:SF2">
    <property type="entry name" value="BIOFILM ARCHITECTURE MAINTENANCE PROTEIN MBAA"/>
    <property type="match status" value="1"/>
</dbReference>
<feature type="domain" description="CHASE" evidence="4">
    <location>
        <begin position="118"/>
        <end position="205"/>
    </location>
</feature>
<dbReference type="SMART" id="SM00267">
    <property type="entry name" value="GGDEF"/>
    <property type="match status" value="1"/>
</dbReference>
<dbReference type="InterPro" id="IPR000160">
    <property type="entry name" value="GGDEF_dom"/>
</dbReference>
<dbReference type="Gene3D" id="3.20.20.450">
    <property type="entry name" value="EAL domain"/>
    <property type="match status" value="1"/>
</dbReference>
<dbReference type="SMART" id="SM00086">
    <property type="entry name" value="PAC"/>
    <property type="match status" value="2"/>
</dbReference>
<dbReference type="InterPro" id="IPR001610">
    <property type="entry name" value="PAC"/>
</dbReference>
<dbReference type="InterPro" id="IPR006189">
    <property type="entry name" value="CHASE_dom"/>
</dbReference>
<dbReference type="PROSITE" id="PS50883">
    <property type="entry name" value="EAL"/>
    <property type="match status" value="1"/>
</dbReference>
<feature type="transmembrane region" description="Helical" evidence="1">
    <location>
        <begin position="21"/>
        <end position="44"/>
    </location>
</feature>
<dbReference type="PROSITE" id="PS50839">
    <property type="entry name" value="CHASE"/>
    <property type="match status" value="1"/>
</dbReference>
<dbReference type="InterPro" id="IPR035965">
    <property type="entry name" value="PAS-like_dom_sf"/>
</dbReference>
<dbReference type="CDD" id="cd00130">
    <property type="entry name" value="PAS"/>
    <property type="match status" value="2"/>
</dbReference>
<comment type="caution">
    <text evidence="7">The sequence shown here is derived from an EMBL/GenBank/DDBJ whole genome shotgun (WGS) entry which is preliminary data.</text>
</comment>
<dbReference type="CDD" id="cd01948">
    <property type="entry name" value="EAL"/>
    <property type="match status" value="1"/>
</dbReference>
<protein>
    <recommendedName>
        <fullName evidence="9">EAL domain-containing protein</fullName>
    </recommendedName>
</protein>
<evidence type="ECO:0008006" key="9">
    <source>
        <dbReference type="Google" id="ProtNLM"/>
    </source>
</evidence>
<dbReference type="InterPro" id="IPR000700">
    <property type="entry name" value="PAS-assoc_C"/>
</dbReference>
<dbReference type="NCBIfam" id="TIGR00229">
    <property type="entry name" value="sensory_box"/>
    <property type="match status" value="2"/>
</dbReference>
<dbReference type="SUPFAM" id="SSF55073">
    <property type="entry name" value="Nucleotide cyclase"/>
    <property type="match status" value="1"/>
</dbReference>
<dbReference type="CDD" id="cd01949">
    <property type="entry name" value="GGDEF"/>
    <property type="match status" value="1"/>
</dbReference>
<dbReference type="InterPro" id="IPR052155">
    <property type="entry name" value="Biofilm_reg_signaling"/>
</dbReference>
<dbReference type="PROSITE" id="PS50113">
    <property type="entry name" value="PAC"/>
    <property type="match status" value="1"/>
</dbReference>
<reference evidence="8" key="1">
    <citation type="submission" date="2017-01" db="EMBL/GenBank/DDBJ databases">
        <title>Draft genome of the species Salinivibrio costicola subsp. alcaliphilus.</title>
        <authorList>
            <person name="Lopez-Hermoso C."/>
            <person name="De La Haba R."/>
            <person name="Sanchez-Porro C."/>
            <person name="Ventosa A."/>
        </authorList>
    </citation>
    <scope>NUCLEOTIDE SEQUENCE [LARGE SCALE GENOMIC DNA]</scope>
    <source>
        <strain evidence="8">CBH448</strain>
    </source>
</reference>
<dbReference type="InterPro" id="IPR000014">
    <property type="entry name" value="PAS"/>
</dbReference>
<evidence type="ECO:0000259" key="6">
    <source>
        <dbReference type="PROSITE" id="PS50887"/>
    </source>
</evidence>
<keyword evidence="1" id="KW-0472">Membrane</keyword>
<dbReference type="SMART" id="SM01079">
    <property type="entry name" value="CHASE"/>
    <property type="match status" value="1"/>
</dbReference>
<proteinExistence type="predicted"/>
<feature type="domain" description="PAC" evidence="3">
    <location>
        <begin position="497"/>
        <end position="549"/>
    </location>
</feature>
<dbReference type="InterPro" id="IPR001633">
    <property type="entry name" value="EAL_dom"/>
</dbReference>
<evidence type="ECO:0000313" key="8">
    <source>
        <dbReference type="Proteomes" id="UP000189431"/>
    </source>
</evidence>
<dbReference type="SMART" id="SM00052">
    <property type="entry name" value="EAL"/>
    <property type="match status" value="1"/>
</dbReference>
<evidence type="ECO:0000259" key="4">
    <source>
        <dbReference type="PROSITE" id="PS50839"/>
    </source>
</evidence>
<dbReference type="PANTHER" id="PTHR44757">
    <property type="entry name" value="DIGUANYLATE CYCLASE DGCP"/>
    <property type="match status" value="1"/>
</dbReference>
<evidence type="ECO:0000259" key="3">
    <source>
        <dbReference type="PROSITE" id="PS50113"/>
    </source>
</evidence>
<accession>A0ABX3KSM6</accession>
<dbReference type="EMBL" id="MUFR01000011">
    <property type="protein sequence ID" value="OOF34459.1"/>
    <property type="molecule type" value="Genomic_DNA"/>
</dbReference>
<dbReference type="SMART" id="SM00091">
    <property type="entry name" value="PAS"/>
    <property type="match status" value="2"/>
</dbReference>
<dbReference type="InterPro" id="IPR029787">
    <property type="entry name" value="Nucleotide_cyclase"/>
</dbReference>
<dbReference type="Proteomes" id="UP000189431">
    <property type="component" value="Unassembled WGS sequence"/>
</dbReference>
<gene>
    <name evidence="7" type="ORF">BZJ21_05325</name>
</gene>
<feature type="domain" description="GGDEF" evidence="6">
    <location>
        <begin position="581"/>
        <end position="715"/>
    </location>
</feature>
<dbReference type="Pfam" id="PF13426">
    <property type="entry name" value="PAS_9"/>
    <property type="match status" value="2"/>
</dbReference>
<dbReference type="InterPro" id="IPR043128">
    <property type="entry name" value="Rev_trsase/Diguanyl_cyclase"/>
</dbReference>
<keyword evidence="1" id="KW-1133">Transmembrane helix</keyword>
<feature type="domain" description="EAL" evidence="5">
    <location>
        <begin position="724"/>
        <end position="980"/>
    </location>
</feature>
<dbReference type="Gene3D" id="3.30.450.20">
    <property type="entry name" value="PAS domain"/>
    <property type="match status" value="2"/>
</dbReference>
<dbReference type="RefSeq" id="WP_077669304.1">
    <property type="nucleotide sequence ID" value="NZ_MUFR01000011.1"/>
</dbReference>
<keyword evidence="8" id="KW-1185">Reference proteome</keyword>
<keyword evidence="1" id="KW-0812">Transmembrane</keyword>
<organism evidence="7 8">
    <name type="scientific">Salinivibrio costicola subsp. alcaliphilus</name>
    <dbReference type="NCBI Taxonomy" id="272773"/>
    <lineage>
        <taxon>Bacteria</taxon>
        <taxon>Pseudomonadati</taxon>
        <taxon>Pseudomonadota</taxon>
        <taxon>Gammaproteobacteria</taxon>
        <taxon>Vibrionales</taxon>
        <taxon>Vibrionaceae</taxon>
        <taxon>Salinivibrio</taxon>
    </lineage>
</organism>
<evidence type="ECO:0000259" key="5">
    <source>
        <dbReference type="PROSITE" id="PS50883"/>
    </source>
</evidence>
<dbReference type="PROSITE" id="PS50887">
    <property type="entry name" value="GGDEF"/>
    <property type="match status" value="1"/>
</dbReference>
<dbReference type="SUPFAM" id="SSF55785">
    <property type="entry name" value="PYP-like sensor domain (PAS domain)"/>
    <property type="match status" value="2"/>
</dbReference>
<name>A0ABX3KSM6_SALCS</name>
<feature type="domain" description="PAS" evidence="2">
    <location>
        <begin position="430"/>
        <end position="468"/>
    </location>
</feature>